<sequence>MSTSEPTQRSLLPATTIKNLAKEAVEQSEPDCKMSAQASLMLNECATMFIHYLGASAFESASSKGKSTITPQDVLETLEEIGFDCFLDDANSFLDEIPAVMSPKRSKPRAVPLPDSASIEGEHQEDAFQEEVEERKEEDETPES</sequence>
<comment type="caution">
    <text evidence="5">The sequence shown here is derived from an EMBL/GenBank/DDBJ whole genome shotgun (WGS) entry which is preliminary data.</text>
</comment>
<comment type="subcellular location">
    <subcellularLocation>
        <location evidence="1">Nucleus</location>
    </subcellularLocation>
</comment>
<gene>
    <name evidence="5" type="ORF">BLNAU_184</name>
</gene>
<dbReference type="Gene3D" id="1.10.20.10">
    <property type="entry name" value="Histone, subunit A"/>
    <property type="match status" value="1"/>
</dbReference>
<proteinExistence type="predicted"/>
<feature type="region of interest" description="Disordered" evidence="3">
    <location>
        <begin position="103"/>
        <end position="144"/>
    </location>
</feature>
<dbReference type="Proteomes" id="UP001281761">
    <property type="component" value="Unassembled WGS sequence"/>
</dbReference>
<evidence type="ECO:0000256" key="3">
    <source>
        <dbReference type="SAM" id="MobiDB-lite"/>
    </source>
</evidence>
<keyword evidence="2" id="KW-0539">Nucleus</keyword>
<evidence type="ECO:0000259" key="4">
    <source>
        <dbReference type="Pfam" id="PF00808"/>
    </source>
</evidence>
<feature type="compositionally biased region" description="Acidic residues" evidence="3">
    <location>
        <begin position="127"/>
        <end position="144"/>
    </location>
</feature>
<dbReference type="Pfam" id="PF00808">
    <property type="entry name" value="CBFD_NFYB_HMF"/>
    <property type="match status" value="1"/>
</dbReference>
<dbReference type="SUPFAM" id="SSF47113">
    <property type="entry name" value="Histone-fold"/>
    <property type="match status" value="1"/>
</dbReference>
<dbReference type="InterPro" id="IPR051377">
    <property type="entry name" value="DNA_Pol-Epsilon_Subunit"/>
</dbReference>
<accession>A0ABQ9YMB1</accession>
<evidence type="ECO:0000256" key="2">
    <source>
        <dbReference type="ARBA" id="ARBA00023242"/>
    </source>
</evidence>
<name>A0ABQ9YMB1_9EUKA</name>
<dbReference type="CDD" id="cd22928">
    <property type="entry name" value="HFD_POLE3_DPB4"/>
    <property type="match status" value="1"/>
</dbReference>
<evidence type="ECO:0000313" key="5">
    <source>
        <dbReference type="EMBL" id="KAK2964883.1"/>
    </source>
</evidence>
<feature type="domain" description="Transcription factor CBF/NF-Y/archaeal histone" evidence="4">
    <location>
        <begin position="12"/>
        <end position="75"/>
    </location>
</feature>
<keyword evidence="6" id="KW-1185">Reference proteome</keyword>
<dbReference type="PANTHER" id="PTHR46172:SF1">
    <property type="entry name" value="DNA POLYMERASE EPSILON SUBUNIT 3"/>
    <property type="match status" value="1"/>
</dbReference>
<dbReference type="EMBL" id="JARBJD010000001">
    <property type="protein sequence ID" value="KAK2964883.1"/>
    <property type="molecule type" value="Genomic_DNA"/>
</dbReference>
<evidence type="ECO:0000313" key="6">
    <source>
        <dbReference type="Proteomes" id="UP001281761"/>
    </source>
</evidence>
<dbReference type="PANTHER" id="PTHR46172">
    <property type="entry name" value="DNA POLYMERASE EPSILON SUBUNIT 3"/>
    <property type="match status" value="1"/>
</dbReference>
<dbReference type="InterPro" id="IPR003958">
    <property type="entry name" value="CBFA_NFYB_domain"/>
</dbReference>
<protein>
    <recommendedName>
        <fullName evidence="4">Transcription factor CBF/NF-Y/archaeal histone domain-containing protein</fullName>
    </recommendedName>
</protein>
<reference evidence="5 6" key="1">
    <citation type="journal article" date="2022" name="bioRxiv">
        <title>Genomics of Preaxostyla Flagellates Illuminates Evolutionary Transitions and the Path Towards Mitochondrial Loss.</title>
        <authorList>
            <person name="Novak L.V.F."/>
            <person name="Treitli S.C."/>
            <person name="Pyrih J."/>
            <person name="Halakuc P."/>
            <person name="Pipaliya S.V."/>
            <person name="Vacek V."/>
            <person name="Brzon O."/>
            <person name="Soukal P."/>
            <person name="Eme L."/>
            <person name="Dacks J.B."/>
            <person name="Karnkowska A."/>
            <person name="Elias M."/>
            <person name="Hampl V."/>
        </authorList>
    </citation>
    <scope>NUCLEOTIDE SEQUENCE [LARGE SCALE GENOMIC DNA]</scope>
    <source>
        <strain evidence="5">NAU3</strain>
        <tissue evidence="5">Gut</tissue>
    </source>
</reference>
<organism evidence="5 6">
    <name type="scientific">Blattamonas nauphoetae</name>
    <dbReference type="NCBI Taxonomy" id="2049346"/>
    <lineage>
        <taxon>Eukaryota</taxon>
        <taxon>Metamonada</taxon>
        <taxon>Preaxostyla</taxon>
        <taxon>Oxymonadida</taxon>
        <taxon>Blattamonas</taxon>
    </lineage>
</organism>
<dbReference type="InterPro" id="IPR009072">
    <property type="entry name" value="Histone-fold"/>
</dbReference>
<evidence type="ECO:0000256" key="1">
    <source>
        <dbReference type="ARBA" id="ARBA00004123"/>
    </source>
</evidence>